<proteinExistence type="predicted"/>
<dbReference type="EMBL" id="JAJNEC010000005">
    <property type="protein sequence ID" value="MCD2423655.1"/>
    <property type="molecule type" value="Genomic_DNA"/>
</dbReference>
<comment type="caution">
    <text evidence="2">The sequence shown here is derived from an EMBL/GenBank/DDBJ whole genome shotgun (WGS) entry which is preliminary data.</text>
</comment>
<reference evidence="2 3" key="1">
    <citation type="submission" date="2021-11" db="EMBL/GenBank/DDBJ databases">
        <title>Genomic of Niabella pedocola.</title>
        <authorList>
            <person name="Wu T."/>
        </authorList>
    </citation>
    <scope>NUCLEOTIDE SEQUENCE [LARGE SCALE GENOMIC DNA]</scope>
    <source>
        <strain evidence="2 3">JCM 31011</strain>
    </source>
</reference>
<sequence>MKYAVCFLLLLLPGVSLKAVAQSPEVINQNLDNFEIAASFADTGSFRTKNIFSVRYYSKPDKKPAGKNVKNIGGTLVQMTAYAAYLPDGRRTYYEYYSGDKKYDARYYYDPQFKNLLLIERPETETLAWQNWLRYNDKGLLEGMIRCANNEGRLQVDAYTTYSYRDSGAVRMVQITGYNSDTIADPVAEYRFSGSTLVKNRPLYQSKVQRFRMIRHSYKPVETQGYIFDDRQVRFTYDDKGFITSEVWQKPEGTLENKTEYFYSKEYTERIEQQYHMKGTEKSLKTVRRYNAQGDLVFEQSTEYTGNLLGIESYTYKYDDKNNWIEKRKYYQPCNNGVYGEKQQVAFEAREIVYYQTGQVPKMLPLPHYPAQLAAMLKPIPAIAAKKKQQQEAFDAAVASGNYDETIKITSAATLAAFTPAYWTVRDSAFGDLDGVEGDEAVMVYKTPMPAEMGFASCLAVYRKAGGQWHLWHQTLAPLLGDQNGGMMGDPYSGVEIARRCIVIHHFGGSRQKWEYTHRYRFQNEHWYLIGATVHFGAPCDYMEQLDYNLSTGEVVVKHTTEACDKKGAAKESGWTERMQVKKPLPLMDAFIPGKTELALPKRKQTLYY</sequence>
<evidence type="ECO:0000256" key="1">
    <source>
        <dbReference type="SAM" id="SignalP"/>
    </source>
</evidence>
<feature type="signal peptide" evidence="1">
    <location>
        <begin position="1"/>
        <end position="21"/>
    </location>
</feature>
<evidence type="ECO:0000313" key="2">
    <source>
        <dbReference type="EMBL" id="MCD2423655.1"/>
    </source>
</evidence>
<gene>
    <name evidence="2" type="ORF">LQ567_12840</name>
</gene>
<keyword evidence="1" id="KW-0732">Signal</keyword>
<feature type="chain" id="PRO_5045522773" evidence="1">
    <location>
        <begin position="22"/>
        <end position="609"/>
    </location>
</feature>
<accession>A0ABS8PS06</accession>
<name>A0ABS8PS06_9BACT</name>
<protein>
    <submittedName>
        <fullName evidence="2">Uncharacterized protein</fullName>
    </submittedName>
</protein>
<organism evidence="2 3">
    <name type="scientific">Niabella pedocola</name>
    <dbReference type="NCBI Taxonomy" id="1752077"/>
    <lineage>
        <taxon>Bacteria</taxon>
        <taxon>Pseudomonadati</taxon>
        <taxon>Bacteroidota</taxon>
        <taxon>Chitinophagia</taxon>
        <taxon>Chitinophagales</taxon>
        <taxon>Chitinophagaceae</taxon>
        <taxon>Niabella</taxon>
    </lineage>
</organism>
<evidence type="ECO:0000313" key="3">
    <source>
        <dbReference type="Proteomes" id="UP001199816"/>
    </source>
</evidence>
<dbReference type="Proteomes" id="UP001199816">
    <property type="component" value="Unassembled WGS sequence"/>
</dbReference>
<keyword evidence="3" id="KW-1185">Reference proteome</keyword>
<dbReference type="RefSeq" id="WP_231004916.1">
    <property type="nucleotide sequence ID" value="NZ_JAJNEC010000005.1"/>
</dbReference>